<proteinExistence type="predicted"/>
<organism evidence="2 3">
    <name type="scientific">Phytophthora palmivora</name>
    <dbReference type="NCBI Taxonomy" id="4796"/>
    <lineage>
        <taxon>Eukaryota</taxon>
        <taxon>Sar</taxon>
        <taxon>Stramenopiles</taxon>
        <taxon>Oomycota</taxon>
        <taxon>Peronosporomycetes</taxon>
        <taxon>Peronosporales</taxon>
        <taxon>Peronosporaceae</taxon>
        <taxon>Phytophthora</taxon>
    </lineage>
</organism>
<name>A0A2P4XBJ3_9STRA</name>
<dbReference type="Proteomes" id="UP000237271">
    <property type="component" value="Unassembled WGS sequence"/>
</dbReference>
<sequence>MRRNVLLVEAVGMGRREFSSNVTMATLDKEEKATEDVSSAVKKDTHVEFRRRLGQLNYACEERLVSAPSSGIEITDHRLVNYLTCSERKLSQNRQSNRDTGDHTPIGRSGRVICTDQKCSMTPRNRLNNRYMINFINHKRKYCRVFLARTMDAATKRSNSFWCTSRRDATARSTFCVRTLEVNARVFVLQANGRYSSEEGSSEPIQQGKGQQDVLHDQEHGQVHDICLWLITQLLVDAVRYAVYKSLTNSNLNRPSPLKVLKMQTPSRGEFMVFGPPCTAYCDPKNNNFSSLKSMECRVYLHKGKDGVTPQHARNIDTLDKMRNELYFAEDKSAAEEKPIMWKLWGGDREVAAETEEVGLSAKSS</sequence>
<feature type="compositionally biased region" description="Polar residues" evidence="1">
    <location>
        <begin position="195"/>
        <end position="210"/>
    </location>
</feature>
<reference evidence="2 3" key="1">
    <citation type="journal article" date="2017" name="Genome Biol. Evol.">
        <title>Phytophthora megakarya and P. palmivora, closely related causal agents of cacao black pod rot, underwent increases in genome sizes and gene numbers by different mechanisms.</title>
        <authorList>
            <person name="Ali S.S."/>
            <person name="Shao J."/>
            <person name="Lary D.J."/>
            <person name="Kronmiller B."/>
            <person name="Shen D."/>
            <person name="Strem M.D."/>
            <person name="Amoako-Attah I."/>
            <person name="Akrofi A.Y."/>
            <person name="Begoude B.A."/>
            <person name="Ten Hoopen G.M."/>
            <person name="Coulibaly K."/>
            <person name="Kebe B.I."/>
            <person name="Melnick R.L."/>
            <person name="Guiltinan M.J."/>
            <person name="Tyler B.M."/>
            <person name="Meinhardt L.W."/>
            <person name="Bailey B.A."/>
        </authorList>
    </citation>
    <scope>NUCLEOTIDE SEQUENCE [LARGE SCALE GENOMIC DNA]</scope>
    <source>
        <strain evidence="3">sbr112.9</strain>
    </source>
</reference>
<gene>
    <name evidence="2" type="ORF">PHPALM_27852</name>
</gene>
<evidence type="ECO:0000313" key="3">
    <source>
        <dbReference type="Proteomes" id="UP000237271"/>
    </source>
</evidence>
<comment type="caution">
    <text evidence="2">The sequence shown here is derived from an EMBL/GenBank/DDBJ whole genome shotgun (WGS) entry which is preliminary data.</text>
</comment>
<dbReference type="EMBL" id="NCKW01015481">
    <property type="protein sequence ID" value="POM62926.1"/>
    <property type="molecule type" value="Genomic_DNA"/>
</dbReference>
<dbReference type="OrthoDB" id="111050at2759"/>
<evidence type="ECO:0000313" key="2">
    <source>
        <dbReference type="EMBL" id="POM62926.1"/>
    </source>
</evidence>
<evidence type="ECO:0000256" key="1">
    <source>
        <dbReference type="SAM" id="MobiDB-lite"/>
    </source>
</evidence>
<feature type="region of interest" description="Disordered" evidence="1">
    <location>
        <begin position="195"/>
        <end position="215"/>
    </location>
</feature>
<protein>
    <submittedName>
        <fullName evidence="2">Uncharacterized protein</fullName>
    </submittedName>
</protein>
<accession>A0A2P4XBJ3</accession>
<keyword evidence="3" id="KW-1185">Reference proteome</keyword>
<dbReference type="AlphaFoldDB" id="A0A2P4XBJ3"/>